<dbReference type="Pfam" id="PF00126">
    <property type="entry name" value="HTH_1"/>
    <property type="match status" value="1"/>
</dbReference>
<feature type="domain" description="HTH lysR-type" evidence="5">
    <location>
        <begin position="4"/>
        <end position="61"/>
    </location>
</feature>
<dbReference type="InterPro" id="IPR005119">
    <property type="entry name" value="LysR_subst-bd"/>
</dbReference>
<dbReference type="SUPFAM" id="SSF53850">
    <property type="entry name" value="Periplasmic binding protein-like II"/>
    <property type="match status" value="1"/>
</dbReference>
<evidence type="ECO:0000313" key="6">
    <source>
        <dbReference type="EMBL" id="GAA3600369.1"/>
    </source>
</evidence>
<sequence length="310" mass="33432">MPDLELRHLTYLIAVSETGSITRAAQRLQITQPALSRALRSLERTVGRRLFDRGPRATRLTQAGSVLLADAYDVLERSRAALERVRAIQPGPASLRVTARACDVTRCAAVCESFEAANPGVSIDVAARDWESQPEALRSGEVDVAFLRDCYDQRDLQVVPLGPEARVVVLRADHPRADQPTLAVSDLWDDPITFWAGMSVPEAGHWAGADVDGHHWRRGPAVRSASDVVAAVRLGKAIAFVPSSTVTEMASPGMKGIRIRRVEDLSPSRPEIAVVAHAASVTAQRFVQHVLGAQAGGSSEPSTWTTRGSA</sequence>
<dbReference type="InterPro" id="IPR036388">
    <property type="entry name" value="WH-like_DNA-bd_sf"/>
</dbReference>
<keyword evidence="4" id="KW-0804">Transcription</keyword>
<evidence type="ECO:0000256" key="1">
    <source>
        <dbReference type="ARBA" id="ARBA00009437"/>
    </source>
</evidence>
<dbReference type="PROSITE" id="PS50931">
    <property type="entry name" value="HTH_LYSR"/>
    <property type="match status" value="1"/>
</dbReference>
<evidence type="ECO:0000256" key="2">
    <source>
        <dbReference type="ARBA" id="ARBA00023015"/>
    </source>
</evidence>
<comment type="similarity">
    <text evidence="1">Belongs to the LysR transcriptional regulatory family.</text>
</comment>
<proteinExistence type="inferred from homology"/>
<dbReference type="EMBL" id="BAAAZO010000002">
    <property type="protein sequence ID" value="GAA3600369.1"/>
    <property type="molecule type" value="Genomic_DNA"/>
</dbReference>
<dbReference type="CDD" id="cd05466">
    <property type="entry name" value="PBP2_LTTR_substrate"/>
    <property type="match status" value="1"/>
</dbReference>
<evidence type="ECO:0000313" key="7">
    <source>
        <dbReference type="Proteomes" id="UP001501074"/>
    </source>
</evidence>
<accession>A0ABP6ZBA7</accession>
<keyword evidence="2" id="KW-0805">Transcription regulation</keyword>
<name>A0ABP6ZBA7_9ACTN</name>
<dbReference type="Gene3D" id="3.40.190.10">
    <property type="entry name" value="Periplasmic binding protein-like II"/>
    <property type="match status" value="2"/>
</dbReference>
<dbReference type="PANTHER" id="PTHR30346:SF0">
    <property type="entry name" value="HCA OPERON TRANSCRIPTIONAL ACTIVATOR HCAR"/>
    <property type="match status" value="1"/>
</dbReference>
<comment type="caution">
    <text evidence="6">The sequence shown here is derived from an EMBL/GenBank/DDBJ whole genome shotgun (WGS) entry which is preliminary data.</text>
</comment>
<reference evidence="7" key="1">
    <citation type="journal article" date="2019" name="Int. J. Syst. Evol. Microbiol.">
        <title>The Global Catalogue of Microorganisms (GCM) 10K type strain sequencing project: providing services to taxonomists for standard genome sequencing and annotation.</title>
        <authorList>
            <consortium name="The Broad Institute Genomics Platform"/>
            <consortium name="The Broad Institute Genome Sequencing Center for Infectious Disease"/>
            <person name="Wu L."/>
            <person name="Ma J."/>
        </authorList>
    </citation>
    <scope>NUCLEOTIDE SEQUENCE [LARGE SCALE GENOMIC DNA]</scope>
    <source>
        <strain evidence="7">JCM 16902</strain>
    </source>
</reference>
<dbReference type="PRINTS" id="PR00039">
    <property type="entry name" value="HTHLYSR"/>
</dbReference>
<dbReference type="Gene3D" id="1.10.10.10">
    <property type="entry name" value="Winged helix-like DNA-binding domain superfamily/Winged helix DNA-binding domain"/>
    <property type="match status" value="1"/>
</dbReference>
<dbReference type="RefSeq" id="WP_231486242.1">
    <property type="nucleotide sequence ID" value="NZ_BAAAZO010000002.1"/>
</dbReference>
<protein>
    <submittedName>
        <fullName evidence="6">LysR family transcriptional regulator</fullName>
    </submittedName>
</protein>
<dbReference type="SUPFAM" id="SSF46785">
    <property type="entry name" value="Winged helix' DNA-binding domain"/>
    <property type="match status" value="1"/>
</dbReference>
<gene>
    <name evidence="6" type="ORF">GCM10022223_14930</name>
</gene>
<dbReference type="Pfam" id="PF03466">
    <property type="entry name" value="LysR_substrate"/>
    <property type="match status" value="1"/>
</dbReference>
<keyword evidence="7" id="KW-1185">Reference proteome</keyword>
<dbReference type="Proteomes" id="UP001501074">
    <property type="component" value="Unassembled WGS sequence"/>
</dbReference>
<keyword evidence="3" id="KW-0238">DNA-binding</keyword>
<evidence type="ECO:0000259" key="5">
    <source>
        <dbReference type="PROSITE" id="PS50931"/>
    </source>
</evidence>
<dbReference type="PANTHER" id="PTHR30346">
    <property type="entry name" value="TRANSCRIPTIONAL DUAL REGULATOR HCAR-RELATED"/>
    <property type="match status" value="1"/>
</dbReference>
<evidence type="ECO:0000256" key="4">
    <source>
        <dbReference type="ARBA" id="ARBA00023163"/>
    </source>
</evidence>
<evidence type="ECO:0000256" key="3">
    <source>
        <dbReference type="ARBA" id="ARBA00023125"/>
    </source>
</evidence>
<dbReference type="InterPro" id="IPR036390">
    <property type="entry name" value="WH_DNA-bd_sf"/>
</dbReference>
<organism evidence="6 7">
    <name type="scientific">Kineosporia mesophila</name>
    <dbReference type="NCBI Taxonomy" id="566012"/>
    <lineage>
        <taxon>Bacteria</taxon>
        <taxon>Bacillati</taxon>
        <taxon>Actinomycetota</taxon>
        <taxon>Actinomycetes</taxon>
        <taxon>Kineosporiales</taxon>
        <taxon>Kineosporiaceae</taxon>
        <taxon>Kineosporia</taxon>
    </lineage>
</organism>
<dbReference type="InterPro" id="IPR000847">
    <property type="entry name" value="LysR_HTH_N"/>
</dbReference>